<reference evidence="1" key="1">
    <citation type="journal article" date="2015" name="Nature">
        <title>Complex archaea that bridge the gap between prokaryotes and eukaryotes.</title>
        <authorList>
            <person name="Spang A."/>
            <person name="Saw J.H."/>
            <person name="Jorgensen S.L."/>
            <person name="Zaremba-Niedzwiedzka K."/>
            <person name="Martijn J."/>
            <person name="Lind A.E."/>
            <person name="van Eijk R."/>
            <person name="Schleper C."/>
            <person name="Guy L."/>
            <person name="Ettema T.J."/>
        </authorList>
    </citation>
    <scope>NUCLEOTIDE SEQUENCE</scope>
</reference>
<dbReference type="AlphaFoldDB" id="A0A0F9J7H8"/>
<sequence length="154" mass="16846">MGYEGADGIYYRYDETRGKNLSLTRQQYIMNRAADLSDSWLMAIGQPMSGGETGFVIPRPATITAITAKSQQVDGDDSEIYIRKNDITPINADNSLLTLQFNQTAANSGETIISGSLNIDMEEGDFLQAIAQQVVGSGVIQYPIITVEGAWRDE</sequence>
<name>A0A0F9J7H8_9ZZZZ</name>
<dbReference type="EMBL" id="LAZR01010670">
    <property type="protein sequence ID" value="KKM65744.1"/>
    <property type="molecule type" value="Genomic_DNA"/>
</dbReference>
<protein>
    <submittedName>
        <fullName evidence="1">Uncharacterized protein</fullName>
    </submittedName>
</protein>
<comment type="caution">
    <text evidence="1">The sequence shown here is derived from an EMBL/GenBank/DDBJ whole genome shotgun (WGS) entry which is preliminary data.</text>
</comment>
<evidence type="ECO:0000313" key="1">
    <source>
        <dbReference type="EMBL" id="KKM65744.1"/>
    </source>
</evidence>
<gene>
    <name evidence="1" type="ORF">LCGC14_1488200</name>
</gene>
<accession>A0A0F9J7H8</accession>
<organism evidence="1">
    <name type="scientific">marine sediment metagenome</name>
    <dbReference type="NCBI Taxonomy" id="412755"/>
    <lineage>
        <taxon>unclassified sequences</taxon>
        <taxon>metagenomes</taxon>
        <taxon>ecological metagenomes</taxon>
    </lineage>
</organism>
<proteinExistence type="predicted"/>